<keyword evidence="5" id="KW-0732">Signal</keyword>
<dbReference type="Pfam" id="PF01094">
    <property type="entry name" value="ANF_receptor"/>
    <property type="match status" value="1"/>
</dbReference>
<evidence type="ECO:0000256" key="13">
    <source>
        <dbReference type="ARBA" id="ARBA00023180"/>
    </source>
</evidence>
<evidence type="ECO:0000256" key="2">
    <source>
        <dbReference type="ARBA" id="ARBA00022475"/>
    </source>
</evidence>
<keyword evidence="8" id="KW-0297">G-protein coupled receptor</keyword>
<dbReference type="CDD" id="cd15047">
    <property type="entry name" value="7tmC_GABA-B-like"/>
    <property type="match status" value="1"/>
</dbReference>
<evidence type="ECO:0000256" key="14">
    <source>
        <dbReference type="ARBA" id="ARBA00023224"/>
    </source>
</evidence>
<feature type="non-terminal residue" evidence="21">
    <location>
        <position position="1"/>
    </location>
</feature>
<evidence type="ECO:0000313" key="22">
    <source>
        <dbReference type="EnsemblMetazoa" id="CapteP22458"/>
    </source>
</evidence>
<keyword evidence="11" id="KW-1015">Disulfide bond</keyword>
<evidence type="ECO:0000256" key="17">
    <source>
        <dbReference type="ARBA" id="ARBA00073785"/>
    </source>
</evidence>
<dbReference type="OMA" id="XVRNDLT"/>
<feature type="domain" description="G-protein coupled receptors family 3 profile" evidence="20">
    <location>
        <begin position="421"/>
        <end position="689"/>
    </location>
</feature>
<feature type="transmembrane region" description="Helical" evidence="19">
    <location>
        <begin position="629"/>
        <end position="650"/>
    </location>
</feature>
<organism evidence="21">
    <name type="scientific">Capitella teleta</name>
    <name type="common">Polychaete worm</name>
    <dbReference type="NCBI Taxonomy" id="283909"/>
    <lineage>
        <taxon>Eukaryota</taxon>
        <taxon>Metazoa</taxon>
        <taxon>Spiralia</taxon>
        <taxon>Lophotrochozoa</taxon>
        <taxon>Annelida</taxon>
        <taxon>Polychaeta</taxon>
        <taxon>Sedentaria</taxon>
        <taxon>Scolecida</taxon>
        <taxon>Capitellidae</taxon>
        <taxon>Capitella</taxon>
    </lineage>
</organism>
<dbReference type="GO" id="GO:0004965">
    <property type="term" value="F:G protein-coupled GABA receptor activity"/>
    <property type="evidence" value="ECO:0007669"/>
    <property type="project" value="InterPro"/>
</dbReference>
<feature type="transmembrane region" description="Helical" evidence="19">
    <location>
        <begin position="498"/>
        <end position="516"/>
    </location>
</feature>
<dbReference type="GO" id="GO:0007214">
    <property type="term" value="P:gamma-aminobutyric acid signaling pathway"/>
    <property type="evidence" value="ECO:0007669"/>
    <property type="project" value="TreeGrafter"/>
</dbReference>
<keyword evidence="12" id="KW-0675">Receptor</keyword>
<dbReference type="PANTHER" id="PTHR10519:SF20">
    <property type="entry name" value="G-PROTEIN COUPLED RECEPTOR 156-RELATED"/>
    <property type="match status" value="1"/>
</dbReference>
<keyword evidence="2" id="KW-1003">Cell membrane</keyword>
<dbReference type="InterPro" id="IPR028082">
    <property type="entry name" value="Peripla_BP_I"/>
</dbReference>
<dbReference type="Gene3D" id="3.40.50.2300">
    <property type="match status" value="2"/>
</dbReference>
<dbReference type="EnsemblMetazoa" id="CapteT22458">
    <property type="protein sequence ID" value="CapteP22458"/>
    <property type="gene ID" value="CapteG22458"/>
</dbReference>
<evidence type="ECO:0000256" key="19">
    <source>
        <dbReference type="SAM" id="Phobius"/>
    </source>
</evidence>
<evidence type="ECO:0000256" key="1">
    <source>
        <dbReference type="ARBA" id="ARBA00008991"/>
    </source>
</evidence>
<dbReference type="Pfam" id="PF00003">
    <property type="entry name" value="7tm_3"/>
    <property type="match status" value="1"/>
</dbReference>
<evidence type="ECO:0000256" key="11">
    <source>
        <dbReference type="ARBA" id="ARBA00023157"/>
    </source>
</evidence>
<keyword evidence="4 19" id="KW-0812">Transmembrane</keyword>
<evidence type="ECO:0000256" key="10">
    <source>
        <dbReference type="ARBA" id="ARBA00023136"/>
    </source>
</evidence>
<evidence type="ECO:0000256" key="16">
    <source>
        <dbReference type="ARBA" id="ARBA00034104"/>
    </source>
</evidence>
<dbReference type="OrthoDB" id="10056676at2759"/>
<evidence type="ECO:0000256" key="3">
    <source>
        <dbReference type="ARBA" id="ARBA00022553"/>
    </source>
</evidence>
<comment type="subcellular location">
    <subcellularLocation>
        <location evidence="16">Postsynaptic cell membrane</location>
        <topology evidence="16">Multi-pass membrane protein</topology>
    </subcellularLocation>
</comment>
<evidence type="ECO:0000256" key="9">
    <source>
        <dbReference type="ARBA" id="ARBA00023054"/>
    </source>
</evidence>
<reference evidence="23" key="1">
    <citation type="submission" date="2012-12" db="EMBL/GenBank/DDBJ databases">
        <authorList>
            <person name="Hellsten U."/>
            <person name="Grimwood J."/>
            <person name="Chapman J.A."/>
            <person name="Shapiro H."/>
            <person name="Aerts A."/>
            <person name="Otillar R.P."/>
            <person name="Terry A.Y."/>
            <person name="Boore J.L."/>
            <person name="Simakov O."/>
            <person name="Marletaz F."/>
            <person name="Cho S.-J."/>
            <person name="Edsinger-Gonzales E."/>
            <person name="Havlak P."/>
            <person name="Kuo D.-H."/>
            <person name="Larsson T."/>
            <person name="Lv J."/>
            <person name="Arendt D."/>
            <person name="Savage R."/>
            <person name="Osoegawa K."/>
            <person name="de Jong P."/>
            <person name="Lindberg D.R."/>
            <person name="Seaver E.C."/>
            <person name="Weisblat D.A."/>
            <person name="Putnam N.H."/>
            <person name="Grigoriev I.V."/>
            <person name="Rokhsar D.S."/>
        </authorList>
    </citation>
    <scope>NUCLEOTIDE SEQUENCE</scope>
    <source>
        <strain evidence="23">I ESC-2004</strain>
    </source>
</reference>
<feature type="transmembrane region" description="Helical" evidence="19">
    <location>
        <begin position="592"/>
        <end position="614"/>
    </location>
</feature>
<dbReference type="CDD" id="cd06366">
    <property type="entry name" value="PBP1_GABAb_receptor"/>
    <property type="match status" value="1"/>
</dbReference>
<feature type="transmembrane region" description="Helical" evidence="19">
    <location>
        <begin position="657"/>
        <end position="679"/>
    </location>
</feature>
<name>R7T747_CAPTE</name>
<dbReference type="EMBL" id="KB311344">
    <property type="protein sequence ID" value="ELT89459.1"/>
    <property type="molecule type" value="Genomic_DNA"/>
</dbReference>
<keyword evidence="6 19" id="KW-1133">Transmembrane helix</keyword>
<feature type="non-terminal residue" evidence="21">
    <location>
        <position position="689"/>
    </location>
</feature>
<dbReference type="SUPFAM" id="SSF53822">
    <property type="entry name" value="Periplasmic binding protein-like I"/>
    <property type="match status" value="1"/>
</dbReference>
<reference evidence="21 23" key="2">
    <citation type="journal article" date="2013" name="Nature">
        <title>Insights into bilaterian evolution from three spiralian genomes.</title>
        <authorList>
            <person name="Simakov O."/>
            <person name="Marletaz F."/>
            <person name="Cho S.J."/>
            <person name="Edsinger-Gonzales E."/>
            <person name="Havlak P."/>
            <person name="Hellsten U."/>
            <person name="Kuo D.H."/>
            <person name="Larsson T."/>
            <person name="Lv J."/>
            <person name="Arendt D."/>
            <person name="Savage R."/>
            <person name="Osoegawa K."/>
            <person name="de Jong P."/>
            <person name="Grimwood J."/>
            <person name="Chapman J.A."/>
            <person name="Shapiro H."/>
            <person name="Aerts A."/>
            <person name="Otillar R.P."/>
            <person name="Terry A.Y."/>
            <person name="Boore J.L."/>
            <person name="Grigoriev I.V."/>
            <person name="Lindberg D.R."/>
            <person name="Seaver E.C."/>
            <person name="Weisblat D.A."/>
            <person name="Putnam N.H."/>
            <person name="Rokhsar D.S."/>
        </authorList>
    </citation>
    <scope>NUCLEOTIDE SEQUENCE</scope>
    <source>
        <strain evidence="21 23">I ESC-2004</strain>
    </source>
</reference>
<dbReference type="Proteomes" id="UP000014760">
    <property type="component" value="Unassembled WGS sequence"/>
</dbReference>
<evidence type="ECO:0000256" key="6">
    <source>
        <dbReference type="ARBA" id="ARBA00022989"/>
    </source>
</evidence>
<evidence type="ECO:0000259" key="20">
    <source>
        <dbReference type="PROSITE" id="PS50259"/>
    </source>
</evidence>
<keyword evidence="7" id="KW-0770">Synapse</keyword>
<dbReference type="PROSITE" id="PS50259">
    <property type="entry name" value="G_PROTEIN_RECEP_F3_4"/>
    <property type="match status" value="1"/>
</dbReference>
<dbReference type="InterPro" id="IPR002455">
    <property type="entry name" value="GPCR3_GABA-B"/>
</dbReference>
<evidence type="ECO:0000256" key="15">
    <source>
        <dbReference type="ARBA" id="ARBA00023257"/>
    </source>
</evidence>
<sequence>LHLMGFASISVETSGWNSAGCVPGIEIAIADLNDRDDILAGYELVVDMKDTRVRRGIKALYEHLNTPPKKVMIIGGGCSEATTPVARTAPYLGLVQVSFSAGSPDLSRRDLYKTFFRTIRSDLFMVPSIIALCHRYGWHHIATIHQQYHLFASTVNELHALLPLSNITLVTGEVFDHDAKTNLQNIKSKNARIIFYNSYAKEARRAFCYIYELGMYGPRYQWIIPGWWANTWMEMNDTSCTPEQVQKAAEYTITINDLLVDMSGAVTDSGQTYQEYLQRYQAWPSRSRYGYNPYHTFGYDATWAIGLALNTTVATLDQKVRYLRLEDFTYDENSVITTHIFDAISKVNFHGFTGPVYFNKGERSVVADIQQLIGNTSVRVMHYEERGDSLTDVIPIQWQGTSTLPNFPDVRRAILYNSEFMVYTIFALAGIGILFALLLLGFNLRNTDHLHIRMSSPKLNNIIILGTILAYSSCILFGLDTTMVPVKFMGVICKIKTWFLAVSFSLSFGAMFAKTWRVHLVFTQMTVAYNKPVRDVHLISMVGGLLCTDVIILVTWATIDTQTVVNHLIEVTEFDDHITYYYAETCGCQHQWFWSGAFFAIKGLLLIFGCFLAYETRSVNLPGLNDSKFIGMCVYNVVVLCVVGITVSLVMRDKQTVTYAFQASCMILCATTTLSLLFLPKVSPIPQPP</sequence>
<reference evidence="22" key="3">
    <citation type="submission" date="2015-06" db="UniProtKB">
        <authorList>
            <consortium name="EnsemblMetazoa"/>
        </authorList>
    </citation>
    <scope>IDENTIFICATION</scope>
</reference>
<dbReference type="PRINTS" id="PR01177">
    <property type="entry name" value="GABAB1RECPTR"/>
</dbReference>
<evidence type="ECO:0000256" key="5">
    <source>
        <dbReference type="ARBA" id="ARBA00022729"/>
    </source>
</evidence>
<evidence type="ECO:0000256" key="4">
    <source>
        <dbReference type="ARBA" id="ARBA00022692"/>
    </source>
</evidence>
<protein>
    <recommendedName>
        <fullName evidence="17">Gamma-aminobutyric acid type B receptor subunit 2</fullName>
    </recommendedName>
    <alternativeName>
        <fullName evidence="18">G-protein coupled receptor 51</fullName>
    </alternativeName>
</protein>
<gene>
    <name evidence="21" type="ORF">CAPTEDRAFT_22458</name>
</gene>
<keyword evidence="10 19" id="KW-0472">Membrane</keyword>
<dbReference type="FunFam" id="3.40.50.2300:FF:000063">
    <property type="entry name" value="Gamma-aminobutyric acid type B receptor subunit"/>
    <property type="match status" value="1"/>
</dbReference>
<evidence type="ECO:0000256" key="12">
    <source>
        <dbReference type="ARBA" id="ARBA00023170"/>
    </source>
</evidence>
<feature type="transmembrane region" description="Helical" evidence="19">
    <location>
        <begin position="420"/>
        <end position="442"/>
    </location>
</feature>
<dbReference type="GO" id="GO:0045211">
    <property type="term" value="C:postsynaptic membrane"/>
    <property type="evidence" value="ECO:0007669"/>
    <property type="project" value="UniProtKB-SubCell"/>
</dbReference>
<dbReference type="GO" id="GO:0038039">
    <property type="term" value="C:G protein-coupled receptor heterodimeric complex"/>
    <property type="evidence" value="ECO:0007669"/>
    <property type="project" value="TreeGrafter"/>
</dbReference>
<dbReference type="PANTHER" id="PTHR10519">
    <property type="entry name" value="GABA-B RECEPTOR"/>
    <property type="match status" value="1"/>
</dbReference>
<comment type="similarity">
    <text evidence="1">Belongs to the G-protein coupled receptor 3 family. GABA-B receptor subfamily.</text>
</comment>
<dbReference type="EMBL" id="AMQN01014840">
    <property type="status" value="NOT_ANNOTATED_CDS"/>
    <property type="molecule type" value="Genomic_DNA"/>
</dbReference>
<evidence type="ECO:0000313" key="23">
    <source>
        <dbReference type="Proteomes" id="UP000014760"/>
    </source>
</evidence>
<accession>R7T747</accession>
<keyword evidence="13" id="KW-0325">Glycoprotein</keyword>
<dbReference type="AlphaFoldDB" id="R7T747"/>
<dbReference type="PRINTS" id="PR01176">
    <property type="entry name" value="GABABRECEPTR"/>
</dbReference>
<dbReference type="HOGENOM" id="CLU_005240_2_0_1"/>
<feature type="transmembrane region" description="Helical" evidence="19">
    <location>
        <begin position="462"/>
        <end position="486"/>
    </location>
</feature>
<evidence type="ECO:0000313" key="21">
    <source>
        <dbReference type="EMBL" id="ELT89459.1"/>
    </source>
</evidence>
<evidence type="ECO:0000256" key="18">
    <source>
        <dbReference type="ARBA" id="ARBA00083903"/>
    </source>
</evidence>
<dbReference type="InterPro" id="IPR001828">
    <property type="entry name" value="ANF_lig-bd_rcpt"/>
</dbReference>
<keyword evidence="9" id="KW-0175">Coiled coil</keyword>
<dbReference type="InterPro" id="IPR017978">
    <property type="entry name" value="GPCR_3_C"/>
</dbReference>
<keyword evidence="23" id="KW-1185">Reference proteome</keyword>
<keyword evidence="3" id="KW-0597">Phosphoprotein</keyword>
<evidence type="ECO:0000256" key="8">
    <source>
        <dbReference type="ARBA" id="ARBA00023040"/>
    </source>
</evidence>
<keyword evidence="14" id="KW-0807">Transducer</keyword>
<dbReference type="FunFam" id="3.40.50.2300:FF:000072">
    <property type="entry name" value="Gamma-aminobutyric acid type B receptor subunit 2"/>
    <property type="match status" value="1"/>
</dbReference>
<proteinExistence type="inferred from homology"/>
<keyword evidence="15" id="KW-0628">Postsynaptic cell membrane</keyword>
<dbReference type="STRING" id="283909.R7T747"/>
<evidence type="ECO:0000256" key="7">
    <source>
        <dbReference type="ARBA" id="ARBA00023018"/>
    </source>
</evidence>